<comment type="caution">
    <text evidence="7">The sequence shown here is derived from an EMBL/GenBank/DDBJ whole genome shotgun (WGS) entry which is preliminary data.</text>
</comment>
<dbReference type="GO" id="GO:0032981">
    <property type="term" value="P:mitochondrial respiratory chain complex I assembly"/>
    <property type="evidence" value="ECO:0007669"/>
    <property type="project" value="TreeGrafter"/>
</dbReference>
<evidence type="ECO:0000256" key="4">
    <source>
        <dbReference type="ARBA" id="ARBA00023128"/>
    </source>
</evidence>
<reference evidence="7" key="1">
    <citation type="submission" date="2021-01" db="EMBL/GenBank/DDBJ databases">
        <authorList>
            <person name="Li R."/>
            <person name="Bekaert M."/>
        </authorList>
    </citation>
    <scope>NUCLEOTIDE SEQUENCE</scope>
    <source>
        <strain evidence="7">Farmed</strain>
    </source>
</reference>
<feature type="transmembrane region" description="Helical" evidence="6">
    <location>
        <begin position="48"/>
        <end position="68"/>
    </location>
</feature>
<evidence type="ECO:0000313" key="7">
    <source>
        <dbReference type="EMBL" id="CAE1309666.1"/>
    </source>
</evidence>
<dbReference type="Proteomes" id="UP000597762">
    <property type="component" value="Unassembled WGS sequence"/>
</dbReference>
<feature type="transmembrane region" description="Helical" evidence="6">
    <location>
        <begin position="88"/>
        <end position="108"/>
    </location>
</feature>
<evidence type="ECO:0000256" key="2">
    <source>
        <dbReference type="ARBA" id="ARBA00022692"/>
    </source>
</evidence>
<evidence type="ECO:0000256" key="3">
    <source>
        <dbReference type="ARBA" id="ARBA00022989"/>
    </source>
</evidence>
<dbReference type="PANTHER" id="PTHR16296">
    <property type="entry name" value="UNCHARACTERIZED HYPOTHALAMUS PROTEIN HT007"/>
    <property type="match status" value="1"/>
</dbReference>
<dbReference type="GO" id="GO:0031966">
    <property type="term" value="C:mitochondrial membrane"/>
    <property type="evidence" value="ECO:0007669"/>
    <property type="project" value="UniProtKB-SubCell"/>
</dbReference>
<evidence type="ECO:0000313" key="8">
    <source>
        <dbReference type="Proteomes" id="UP000597762"/>
    </source>
</evidence>
<proteinExistence type="predicted"/>
<evidence type="ECO:0000256" key="1">
    <source>
        <dbReference type="ARBA" id="ARBA00004225"/>
    </source>
</evidence>
<keyword evidence="3 6" id="KW-1133">Transmembrane helix</keyword>
<comment type="subcellular location">
    <subcellularLocation>
        <location evidence="1">Mitochondrion membrane</location>
        <topology evidence="1">Multi-pass membrane protein</topology>
    </subcellularLocation>
</comment>
<keyword evidence="8" id="KW-1185">Reference proteome</keyword>
<evidence type="ECO:0000256" key="6">
    <source>
        <dbReference type="SAM" id="Phobius"/>
    </source>
</evidence>
<evidence type="ECO:0000256" key="5">
    <source>
        <dbReference type="ARBA" id="ARBA00023136"/>
    </source>
</evidence>
<dbReference type="AlphaFoldDB" id="A0A812DRI2"/>
<dbReference type="EMBL" id="CAHIKZ030004332">
    <property type="protein sequence ID" value="CAE1309666.1"/>
    <property type="molecule type" value="Genomic_DNA"/>
</dbReference>
<keyword evidence="4" id="KW-0496">Mitochondrion</keyword>
<feature type="transmembrane region" description="Helical" evidence="6">
    <location>
        <begin position="170"/>
        <end position="196"/>
    </location>
</feature>
<keyword evidence="5 6" id="KW-0472">Membrane</keyword>
<accession>A0A812DRI2</accession>
<sequence length="218" mass="24211">MISHAKGGKISQVSRYEELPEGAVPISPDDVLLFQLERLKNWKNGSEVWPLTKGAGICAASTVVSGVLTNNHFRKQFNLRYFGRTSGYLMVVCVPTIVTFLLHTTLVTRRILVADFTCPTCLLTKSSILQALNGAVYPSVISPIMCIIQAKKYLTSPIEPTKRIGDTVKVIARTAIPFKGFILLSILSNMAVGMYITRLEMDTFLNVLMKKDKNKELE</sequence>
<protein>
    <submittedName>
        <fullName evidence="7">TMEM126A</fullName>
    </submittedName>
</protein>
<organism evidence="7 8">
    <name type="scientific">Acanthosepion pharaonis</name>
    <name type="common">Pharaoh cuttlefish</name>
    <name type="synonym">Sepia pharaonis</name>
    <dbReference type="NCBI Taxonomy" id="158019"/>
    <lineage>
        <taxon>Eukaryota</taxon>
        <taxon>Metazoa</taxon>
        <taxon>Spiralia</taxon>
        <taxon>Lophotrochozoa</taxon>
        <taxon>Mollusca</taxon>
        <taxon>Cephalopoda</taxon>
        <taxon>Coleoidea</taxon>
        <taxon>Decapodiformes</taxon>
        <taxon>Sepiida</taxon>
        <taxon>Sepiina</taxon>
        <taxon>Sepiidae</taxon>
        <taxon>Acanthosepion</taxon>
    </lineage>
</organism>
<dbReference type="InterPro" id="IPR009801">
    <property type="entry name" value="TMEM126"/>
</dbReference>
<dbReference type="Pfam" id="PF07114">
    <property type="entry name" value="TMEM126"/>
    <property type="match status" value="1"/>
</dbReference>
<dbReference type="PANTHER" id="PTHR16296:SF2">
    <property type="entry name" value="TRANSMEMBRANE PROTEIN 126A"/>
    <property type="match status" value="1"/>
</dbReference>
<keyword evidence="2 6" id="KW-0812">Transmembrane</keyword>
<gene>
    <name evidence="7" type="ORF">SPHA_61345</name>
</gene>
<dbReference type="OrthoDB" id="6234762at2759"/>
<name>A0A812DRI2_ACAPH</name>